<gene>
    <name evidence="11" type="primary">glyS</name>
    <name evidence="12" type="ORF">BA171_00600</name>
</gene>
<organism evidence="12 13">
    <name type="scientific">Candidatus Hamiltonella defensa</name>
    <name type="common">Bemisia tabaci</name>
    <dbReference type="NCBI Taxonomy" id="672795"/>
    <lineage>
        <taxon>Bacteria</taxon>
        <taxon>Pseudomonadati</taxon>
        <taxon>Pseudomonadota</taxon>
        <taxon>Gammaproteobacteria</taxon>
        <taxon>Enterobacterales</taxon>
        <taxon>Enterobacteriaceae</taxon>
        <taxon>aphid secondary symbionts</taxon>
        <taxon>Candidatus Williamhamiltonella</taxon>
    </lineage>
</organism>
<comment type="catalytic activity">
    <reaction evidence="10 11">
        <text>tRNA(Gly) + glycine + ATP = glycyl-tRNA(Gly) + AMP + diphosphate</text>
        <dbReference type="Rhea" id="RHEA:16013"/>
        <dbReference type="Rhea" id="RHEA-COMP:9664"/>
        <dbReference type="Rhea" id="RHEA-COMP:9683"/>
        <dbReference type="ChEBI" id="CHEBI:30616"/>
        <dbReference type="ChEBI" id="CHEBI:33019"/>
        <dbReference type="ChEBI" id="CHEBI:57305"/>
        <dbReference type="ChEBI" id="CHEBI:78442"/>
        <dbReference type="ChEBI" id="CHEBI:78522"/>
        <dbReference type="ChEBI" id="CHEBI:456215"/>
        <dbReference type="EC" id="6.1.1.14"/>
    </reaction>
</comment>
<reference evidence="13" key="1">
    <citation type="submission" date="2016-06" db="EMBL/GenBank/DDBJ databases">
        <authorList>
            <person name="Chen W."/>
            <person name="Hasegawa D.K."/>
        </authorList>
    </citation>
    <scope>NUCLEOTIDE SEQUENCE [LARGE SCALE GENOMIC DNA]</scope>
    <source>
        <strain evidence="13">MEAM1</strain>
    </source>
</reference>
<evidence type="ECO:0000256" key="4">
    <source>
        <dbReference type="ARBA" id="ARBA00022490"/>
    </source>
</evidence>
<dbReference type="GO" id="GO:0006426">
    <property type="term" value="P:glycyl-tRNA aminoacylation"/>
    <property type="evidence" value="ECO:0007669"/>
    <property type="project" value="UniProtKB-UniRule"/>
</dbReference>
<evidence type="ECO:0000256" key="5">
    <source>
        <dbReference type="ARBA" id="ARBA00022598"/>
    </source>
</evidence>
<reference evidence="12 13" key="2">
    <citation type="submission" date="2017-09" db="EMBL/GenBank/DDBJ databases">
        <title>The genome of whitefly Bemisia tabaci, a global crop pest, provides novel insights into virus transmission, host adaptation and insecticide resistance.</title>
        <authorList>
            <person name="Kaur N."/>
            <person name="Kliot A."/>
            <person name="Pinheiro P.V."/>
            <person name="Luan J."/>
            <person name="Zheng Y."/>
            <person name="Liu W."/>
            <person name="Sun H."/>
            <person name="Yang X."/>
            <person name="Xu Y."/>
            <person name="Luo Y."/>
            <person name="Kruse A."/>
            <person name="Fisher T.W."/>
            <person name="Nelson D.R."/>
            <person name="Elimelech M."/>
            <person name="MacCoss M."/>
            <person name="Johnson R."/>
            <person name="Cohen E."/>
            <person name="Hunter W.B."/>
            <person name="Brown J.K."/>
            <person name="Jander G."/>
            <person name="Cilia M."/>
            <person name="Douglas A.E."/>
            <person name="Ghanim M."/>
            <person name="Simmons A.M."/>
            <person name="Wintermantel W.M."/>
            <person name="Ling K.-S."/>
            <person name="Fei Z."/>
        </authorList>
    </citation>
    <scope>NUCLEOTIDE SEQUENCE [LARGE SCALE GENOMIC DNA]</scope>
    <source>
        <strain evidence="12 13">MEAM1</strain>
    </source>
</reference>
<sequence>MTHQTFLVEIGTEELPPKSLRSLVESFAFYLTQELNKAHLDHGEVTWFATPRRLAVKVACLSTIQKDQKIEKRGPAIAQAYDVDGNPTKAATAWARSCGISLDQAKSLVTDKGEWLLYSSMLPGKSASSLLAEKVKIALSQLPISKLMSWGIHEARFVRPVHTVTLLLGDELISGIIFGVNSNRKILGHRFMGEPSFIIEHADQYPKILLEKGKVMADFFLRKTQIKTDIEKAAEKIGAIADISDNLLEEVTSLVEWPVVHTAQFEKKFLEVPSEALVHTMKNDQKYFPVYNKSGQLMPYFIFVANILSQDPPQLILGNEKVIRPRFADAQFFFETDLKQSLEERLPSLKTILFQKELGTLYEKVQRVQALSGWIASQIGANVEYSIKAGLLSKSDLMTNMVYEFPETQGIMGMHYARYHHEPDEVALAIYEQYQPRFSGDNLPSTLVSCSVAIADKIDTLTGIFGINQLPKGDKDPFGLRRAALGVLRIIVEKNLPLDLQTLISEAVRLYGNKLKNSNLIDQIIEFMLGRFRSWYQEAGHGIDSIQAVLARRPTKPADFNARIQAVTYFRTMNEARALCASNKRVANILSQSLDIPTNSIDTGLLKEPAEIELAQNILELEKKLAPFFVAGLYKDALLELVALREPLDIFFKQVMVMVPDQDLRLNRLALLNKLRALFLRVADISFLQ</sequence>
<keyword evidence="6 11" id="KW-0547">Nucleotide-binding</keyword>
<dbReference type="PRINTS" id="PR01045">
    <property type="entry name" value="TRNASYNTHGB"/>
</dbReference>
<evidence type="ECO:0000256" key="2">
    <source>
        <dbReference type="ARBA" id="ARBA00008226"/>
    </source>
</evidence>
<dbReference type="InterPro" id="IPR015944">
    <property type="entry name" value="Gly-tRNA-synth_bsu"/>
</dbReference>
<keyword evidence="7 11" id="KW-0067">ATP-binding</keyword>
<dbReference type="NCBIfam" id="TIGR00211">
    <property type="entry name" value="glyS"/>
    <property type="match status" value="1"/>
</dbReference>
<keyword evidence="9 11" id="KW-0030">Aminoacyl-tRNA synthetase</keyword>
<evidence type="ECO:0000256" key="3">
    <source>
        <dbReference type="ARBA" id="ARBA00011209"/>
    </source>
</evidence>
<dbReference type="Pfam" id="PF02092">
    <property type="entry name" value="tRNA_synt_2f"/>
    <property type="match status" value="1"/>
</dbReference>
<dbReference type="EC" id="6.1.1.14" evidence="11"/>
<keyword evidence="4 11" id="KW-0963">Cytoplasm</keyword>
<keyword evidence="5 11" id="KW-0436">Ligase</keyword>
<dbReference type="PROSITE" id="PS50861">
    <property type="entry name" value="AA_TRNA_LIGASE_II_GLYAB"/>
    <property type="match status" value="1"/>
</dbReference>
<evidence type="ECO:0000313" key="12">
    <source>
        <dbReference type="EMBL" id="ASX25713.1"/>
    </source>
</evidence>
<protein>
    <recommendedName>
        <fullName evidence="11">Glycine--tRNA ligase beta subunit</fullName>
        <ecNumber evidence="11">6.1.1.14</ecNumber>
    </recommendedName>
    <alternativeName>
        <fullName evidence="11">Glycyl-tRNA synthetase beta subunit</fullName>
        <shortName evidence="11">GlyRS</shortName>
    </alternativeName>
</protein>
<dbReference type="GO" id="GO:0006420">
    <property type="term" value="P:arginyl-tRNA aminoacylation"/>
    <property type="evidence" value="ECO:0007669"/>
    <property type="project" value="InterPro"/>
</dbReference>
<evidence type="ECO:0000256" key="10">
    <source>
        <dbReference type="ARBA" id="ARBA00047937"/>
    </source>
</evidence>
<dbReference type="GO" id="GO:0005524">
    <property type="term" value="F:ATP binding"/>
    <property type="evidence" value="ECO:0007669"/>
    <property type="project" value="UniProtKB-UniRule"/>
</dbReference>
<dbReference type="HAMAP" id="MF_00255">
    <property type="entry name" value="Gly_tRNA_synth_beta"/>
    <property type="match status" value="1"/>
</dbReference>
<dbReference type="PANTHER" id="PTHR30075:SF2">
    <property type="entry name" value="GLYCINE--TRNA LIGASE, CHLOROPLASTIC_MITOCHONDRIAL 2"/>
    <property type="match status" value="1"/>
</dbReference>
<evidence type="ECO:0000256" key="7">
    <source>
        <dbReference type="ARBA" id="ARBA00022840"/>
    </source>
</evidence>
<comment type="similarity">
    <text evidence="2 11">Belongs to the class-II aminoacyl-tRNA synthetase family.</text>
</comment>
<dbReference type="GO" id="GO:0004814">
    <property type="term" value="F:arginine-tRNA ligase activity"/>
    <property type="evidence" value="ECO:0007669"/>
    <property type="project" value="InterPro"/>
</dbReference>
<dbReference type="GO" id="GO:0005829">
    <property type="term" value="C:cytosol"/>
    <property type="evidence" value="ECO:0007669"/>
    <property type="project" value="TreeGrafter"/>
</dbReference>
<dbReference type="SUPFAM" id="SSF109604">
    <property type="entry name" value="HD-domain/PDEase-like"/>
    <property type="match status" value="1"/>
</dbReference>
<name>A0A249DVY5_9ENTR</name>
<dbReference type="RefSeq" id="WP_016856679.1">
    <property type="nucleotide sequence ID" value="NZ_CP016303.1"/>
</dbReference>
<proteinExistence type="inferred from homology"/>
<evidence type="ECO:0000313" key="13">
    <source>
        <dbReference type="Proteomes" id="UP000216438"/>
    </source>
</evidence>
<dbReference type="EMBL" id="CP016303">
    <property type="protein sequence ID" value="ASX25713.1"/>
    <property type="molecule type" value="Genomic_DNA"/>
</dbReference>
<dbReference type="AlphaFoldDB" id="A0A249DVY5"/>
<dbReference type="GO" id="GO:0004820">
    <property type="term" value="F:glycine-tRNA ligase activity"/>
    <property type="evidence" value="ECO:0007669"/>
    <property type="project" value="UniProtKB-UniRule"/>
</dbReference>
<comment type="subcellular location">
    <subcellularLocation>
        <location evidence="1 11">Cytoplasm</location>
    </subcellularLocation>
</comment>
<dbReference type="InterPro" id="IPR008909">
    <property type="entry name" value="DALR_anticod-bd"/>
</dbReference>
<evidence type="ECO:0000256" key="6">
    <source>
        <dbReference type="ARBA" id="ARBA00022741"/>
    </source>
</evidence>
<evidence type="ECO:0000256" key="1">
    <source>
        <dbReference type="ARBA" id="ARBA00004496"/>
    </source>
</evidence>
<evidence type="ECO:0000256" key="8">
    <source>
        <dbReference type="ARBA" id="ARBA00022917"/>
    </source>
</evidence>
<evidence type="ECO:0000256" key="9">
    <source>
        <dbReference type="ARBA" id="ARBA00023146"/>
    </source>
</evidence>
<dbReference type="Proteomes" id="UP000216438">
    <property type="component" value="Chromosome"/>
</dbReference>
<dbReference type="PANTHER" id="PTHR30075">
    <property type="entry name" value="GLYCYL-TRNA SYNTHETASE"/>
    <property type="match status" value="1"/>
</dbReference>
<dbReference type="Pfam" id="PF05746">
    <property type="entry name" value="DALR_1"/>
    <property type="match status" value="1"/>
</dbReference>
<keyword evidence="8 11" id="KW-0648">Protein biosynthesis</keyword>
<accession>A0A249DVY5</accession>
<comment type="subunit">
    <text evidence="3 11">Tetramer of two alpha and two beta subunits.</text>
</comment>
<dbReference type="OrthoDB" id="9775440at2"/>
<evidence type="ECO:0000256" key="11">
    <source>
        <dbReference type="HAMAP-Rule" id="MF_00255"/>
    </source>
</evidence>
<dbReference type="InterPro" id="IPR006194">
    <property type="entry name" value="Gly-tRNA-synth_heterodimer"/>
</dbReference>